<evidence type="ECO:0000256" key="1">
    <source>
        <dbReference type="ARBA" id="ARBA00023015"/>
    </source>
</evidence>
<dbReference type="SUPFAM" id="SSF46785">
    <property type="entry name" value="Winged helix' DNA-binding domain"/>
    <property type="match status" value="1"/>
</dbReference>
<dbReference type="InterPro" id="IPR050679">
    <property type="entry name" value="Bact_HTH_transcr_reg"/>
</dbReference>
<dbReference type="AlphaFoldDB" id="A0AAU7V509"/>
<dbReference type="InterPro" id="IPR036390">
    <property type="entry name" value="WH_DNA-bd_sf"/>
</dbReference>
<dbReference type="PANTHER" id="PTHR44846">
    <property type="entry name" value="MANNOSYL-D-GLYCERATE TRANSPORT/METABOLISM SYSTEM REPRESSOR MNGR-RELATED"/>
    <property type="match status" value="1"/>
</dbReference>
<dbReference type="CDD" id="cd07377">
    <property type="entry name" value="WHTH_GntR"/>
    <property type="match status" value="1"/>
</dbReference>
<evidence type="ECO:0000256" key="2">
    <source>
        <dbReference type="ARBA" id="ARBA00023125"/>
    </source>
</evidence>
<dbReference type="Pfam" id="PF07702">
    <property type="entry name" value="UTRA"/>
    <property type="match status" value="1"/>
</dbReference>
<dbReference type="KEGG" id="sapp:SAC06_05370"/>
<reference evidence="5" key="1">
    <citation type="submission" date="2023-11" db="EMBL/GenBank/DDBJ databases">
        <title>Scrofimicrobium hongkongense sp. nov., isolated from a patient with peritonitis.</title>
        <authorList>
            <person name="Lao H.Y."/>
            <person name="Wong A.Y.P."/>
            <person name="Ng T.L."/>
            <person name="Wong R.Y.L."/>
            <person name="Yau M.C.Y."/>
            <person name="Lam J.Y.W."/>
            <person name="Siu G.K.H."/>
        </authorList>
    </citation>
    <scope>NUCLEOTIDE SEQUENCE</scope>
    <source>
        <strain evidence="5">R131</strain>
    </source>
</reference>
<gene>
    <name evidence="5" type="ORF">SAC06_05370</name>
</gene>
<dbReference type="InterPro" id="IPR011663">
    <property type="entry name" value="UTRA"/>
</dbReference>
<sequence length="245" mass="27085">MMKHVPLWQRISAELRARIDGGQYDHDFPGELEVADEFGVSRGTARAALRPLREEGLVAASPGRRPRIRQGRAASQYGQIYSLQELIAESGLEPRNQVLRQSVVVDAEAGAELGSGPEVFLLERIRLGGENPIAYERVYTAADLAPVLTQVDFSDVAFYRVLADQCRIVITGGREQIEAIAAPDTVADLLECEPGTPLLQVFRWGCCATGVVEYRQTYFRGDRFQALRHFGSVEREHPCPSGTLS</sequence>
<dbReference type="GO" id="GO:0003700">
    <property type="term" value="F:DNA-binding transcription factor activity"/>
    <property type="evidence" value="ECO:0007669"/>
    <property type="project" value="InterPro"/>
</dbReference>
<dbReference type="RefSeq" id="WP_350257289.1">
    <property type="nucleotide sequence ID" value="NZ_CP138335.1"/>
</dbReference>
<feature type="domain" description="HTH gntR-type" evidence="4">
    <location>
        <begin position="5"/>
        <end position="71"/>
    </location>
</feature>
<dbReference type="PRINTS" id="PR00035">
    <property type="entry name" value="HTHGNTR"/>
</dbReference>
<name>A0AAU7V509_9ACTO</name>
<dbReference type="SMART" id="SM00345">
    <property type="entry name" value="HTH_GNTR"/>
    <property type="match status" value="1"/>
</dbReference>
<dbReference type="SMART" id="SM00866">
    <property type="entry name" value="UTRA"/>
    <property type="match status" value="1"/>
</dbReference>
<protein>
    <submittedName>
        <fullName evidence="5">GntR family transcriptional regulator</fullName>
    </submittedName>
</protein>
<dbReference type="PANTHER" id="PTHR44846:SF1">
    <property type="entry name" value="MANNOSYL-D-GLYCERATE TRANSPORT_METABOLISM SYSTEM REPRESSOR MNGR-RELATED"/>
    <property type="match status" value="1"/>
</dbReference>
<keyword evidence="3" id="KW-0804">Transcription</keyword>
<dbReference type="SUPFAM" id="SSF64288">
    <property type="entry name" value="Chorismate lyase-like"/>
    <property type="match status" value="1"/>
</dbReference>
<dbReference type="Pfam" id="PF00392">
    <property type="entry name" value="GntR"/>
    <property type="match status" value="1"/>
</dbReference>
<evidence type="ECO:0000259" key="4">
    <source>
        <dbReference type="PROSITE" id="PS50949"/>
    </source>
</evidence>
<keyword evidence="2" id="KW-0238">DNA-binding</keyword>
<keyword evidence="1" id="KW-0805">Transcription regulation</keyword>
<dbReference type="GO" id="GO:0003677">
    <property type="term" value="F:DNA binding"/>
    <property type="evidence" value="ECO:0007669"/>
    <property type="project" value="UniProtKB-KW"/>
</dbReference>
<dbReference type="GO" id="GO:0045892">
    <property type="term" value="P:negative regulation of DNA-templated transcription"/>
    <property type="evidence" value="ECO:0007669"/>
    <property type="project" value="TreeGrafter"/>
</dbReference>
<dbReference type="PROSITE" id="PS50949">
    <property type="entry name" value="HTH_GNTR"/>
    <property type="match status" value="1"/>
</dbReference>
<dbReference type="InterPro" id="IPR000524">
    <property type="entry name" value="Tscrpt_reg_HTH_GntR"/>
</dbReference>
<organism evidence="5">
    <name type="scientific">Scrofimicrobium appendicitidis</name>
    <dbReference type="NCBI Taxonomy" id="3079930"/>
    <lineage>
        <taxon>Bacteria</taxon>
        <taxon>Bacillati</taxon>
        <taxon>Actinomycetota</taxon>
        <taxon>Actinomycetes</taxon>
        <taxon>Actinomycetales</taxon>
        <taxon>Actinomycetaceae</taxon>
        <taxon>Scrofimicrobium</taxon>
    </lineage>
</organism>
<dbReference type="Gene3D" id="3.40.1410.10">
    <property type="entry name" value="Chorismate lyase-like"/>
    <property type="match status" value="1"/>
</dbReference>
<dbReference type="InterPro" id="IPR028978">
    <property type="entry name" value="Chorismate_lyase_/UTRA_dom_sf"/>
</dbReference>
<dbReference type="InterPro" id="IPR036388">
    <property type="entry name" value="WH-like_DNA-bd_sf"/>
</dbReference>
<dbReference type="EMBL" id="CP138335">
    <property type="protein sequence ID" value="XBW07087.1"/>
    <property type="molecule type" value="Genomic_DNA"/>
</dbReference>
<dbReference type="Gene3D" id="1.10.10.10">
    <property type="entry name" value="Winged helix-like DNA-binding domain superfamily/Winged helix DNA-binding domain"/>
    <property type="match status" value="1"/>
</dbReference>
<accession>A0AAU7V509</accession>
<evidence type="ECO:0000256" key="3">
    <source>
        <dbReference type="ARBA" id="ARBA00023163"/>
    </source>
</evidence>
<evidence type="ECO:0000313" key="5">
    <source>
        <dbReference type="EMBL" id="XBW07087.1"/>
    </source>
</evidence>
<proteinExistence type="predicted"/>